<dbReference type="RefSeq" id="WP_103973873.1">
    <property type="nucleotide sequence ID" value="NZ_PGFZ01000002.1"/>
</dbReference>
<dbReference type="Pfam" id="PF03374">
    <property type="entry name" value="ANT"/>
    <property type="match status" value="1"/>
</dbReference>
<comment type="caution">
    <text evidence="2">The sequence shown here is derived from an EMBL/GenBank/DDBJ whole genome shotgun (WGS) entry which is preliminary data.</text>
</comment>
<evidence type="ECO:0000313" key="2">
    <source>
        <dbReference type="EMBL" id="POZ52989.1"/>
    </source>
</evidence>
<accession>A0A2S5CQ93</accession>
<dbReference type="GO" id="GO:0003677">
    <property type="term" value="F:DNA binding"/>
    <property type="evidence" value="ECO:0007669"/>
    <property type="project" value="InterPro"/>
</dbReference>
<name>A0A2S5CQ93_9GAMM</name>
<gene>
    <name evidence="2" type="ORF">AADEFJLK_01605</name>
</gene>
<dbReference type="AlphaFoldDB" id="A0A2S5CQ93"/>
<evidence type="ECO:0000313" key="3">
    <source>
        <dbReference type="Proteomes" id="UP000237423"/>
    </source>
</evidence>
<feature type="domain" description="Antirepressor protein C-terminal" evidence="1">
    <location>
        <begin position="161"/>
        <end position="239"/>
    </location>
</feature>
<dbReference type="EMBL" id="PGFZ01000002">
    <property type="protein sequence ID" value="POZ52989.1"/>
    <property type="molecule type" value="Genomic_DNA"/>
</dbReference>
<sequence>MNNAQQMLLHSSLTMSSTDIATLTGKQKKHVHKDIKDQLLISLYGLKDGQDLDHEQIQGITVVLDNRGYWSEVLLDRYHTDILISGYEVKYRAAIVKRWHELESAQPKLPNFSDEIEAAKAWIEAKKSEKAALALVTSQKATIKHKDELICASNEASIKAGEILIREFVKSNDIIDLGEKQFYAWLREQGIVSEDNEPYQRYVNSGYFRYKPSDKPYGGKVRYTLMVTPRGKVWLAAKYMAYIDAHGFSALGNGEAA</sequence>
<evidence type="ECO:0000259" key="1">
    <source>
        <dbReference type="Pfam" id="PF03374"/>
    </source>
</evidence>
<reference evidence="2 3" key="1">
    <citation type="submission" date="2017-11" db="EMBL/GenBank/DDBJ databases">
        <title>Draft Genome Sequence of Methylobacter psychrotolerans Sph1T, an Obligate Methanotroph from Low-Temperature Environments.</title>
        <authorList>
            <person name="Oshkin I.Y."/>
            <person name="Miroshnikov K."/>
            <person name="Belova S.E."/>
            <person name="Korzhenkov A."/>
            <person name="Toshchakov S.V."/>
            <person name="Dedysh S.N."/>
        </authorList>
    </citation>
    <scope>NUCLEOTIDE SEQUENCE [LARGE SCALE GENOMIC DNA]</scope>
    <source>
        <strain evidence="2 3">Sph1</strain>
    </source>
</reference>
<dbReference type="InterPro" id="IPR005039">
    <property type="entry name" value="Ant_C"/>
</dbReference>
<proteinExistence type="predicted"/>
<protein>
    <recommendedName>
        <fullName evidence="1">Antirepressor protein C-terminal domain-containing protein</fullName>
    </recommendedName>
</protein>
<organism evidence="2 3">
    <name type="scientific">Methylovulum psychrotolerans</name>
    <dbReference type="NCBI Taxonomy" id="1704499"/>
    <lineage>
        <taxon>Bacteria</taxon>
        <taxon>Pseudomonadati</taxon>
        <taxon>Pseudomonadota</taxon>
        <taxon>Gammaproteobacteria</taxon>
        <taxon>Methylococcales</taxon>
        <taxon>Methylococcaceae</taxon>
        <taxon>Methylovulum</taxon>
    </lineage>
</organism>
<dbReference type="Proteomes" id="UP000237423">
    <property type="component" value="Unassembled WGS sequence"/>
</dbReference>